<dbReference type="Pfam" id="PF08695">
    <property type="entry name" value="Coa1"/>
    <property type="match status" value="1"/>
</dbReference>
<dbReference type="AlphaFoldDB" id="A0A4Y9ZMW1"/>
<evidence type="ECO:0000313" key="3">
    <source>
        <dbReference type="Proteomes" id="UP000298061"/>
    </source>
</evidence>
<keyword evidence="1" id="KW-0472">Membrane</keyword>
<reference evidence="2 3" key="1">
    <citation type="submission" date="2019-02" db="EMBL/GenBank/DDBJ databases">
        <title>Genome sequencing of the rare red list fungi Hericium alpestre (H. flagellum).</title>
        <authorList>
            <person name="Buettner E."/>
            <person name="Kellner H."/>
        </authorList>
    </citation>
    <scope>NUCLEOTIDE SEQUENCE [LARGE SCALE GENOMIC DNA]</scope>
    <source>
        <strain evidence="2 3">DSM 108284</strain>
    </source>
</reference>
<name>A0A4Y9ZMW1_9AGAM</name>
<protein>
    <recommendedName>
        <fullName evidence="4">DUF1783-domain-containing protein</fullName>
    </recommendedName>
</protein>
<organism evidence="2 3">
    <name type="scientific">Hericium alpestre</name>
    <dbReference type="NCBI Taxonomy" id="135208"/>
    <lineage>
        <taxon>Eukaryota</taxon>
        <taxon>Fungi</taxon>
        <taxon>Dikarya</taxon>
        <taxon>Basidiomycota</taxon>
        <taxon>Agaricomycotina</taxon>
        <taxon>Agaricomycetes</taxon>
        <taxon>Russulales</taxon>
        <taxon>Hericiaceae</taxon>
        <taxon>Hericium</taxon>
    </lineage>
</organism>
<evidence type="ECO:0000313" key="2">
    <source>
        <dbReference type="EMBL" id="TFY75590.1"/>
    </source>
</evidence>
<feature type="transmembrane region" description="Helical" evidence="1">
    <location>
        <begin position="69"/>
        <end position="89"/>
    </location>
</feature>
<keyword evidence="1" id="KW-1133">Transmembrane helix</keyword>
<dbReference type="InterPro" id="IPR014807">
    <property type="entry name" value="Coa1"/>
</dbReference>
<keyword evidence="3" id="KW-1185">Reference proteome</keyword>
<sequence length="197" mass="21788">MQAARSITKLRLSPASRITFSSRRCFATELPRPPPVDPPPTETFSAASKPREYYVRPSPRDLPPYHRTWPAVLGLAVAGVSVWAAFFCYATNQERLSSSVTRHVLTTVRESPEVRGVLGEAVRPEPAWYLNGDPWVAGTVNMLQGHVDISFRVKGHKGAGTLYFTSIRKAKGEPFTILRFKIIADDGTVIQVPLATL</sequence>
<evidence type="ECO:0000256" key="1">
    <source>
        <dbReference type="SAM" id="Phobius"/>
    </source>
</evidence>
<dbReference type="PANTHER" id="PTHR28523">
    <property type="entry name" value="CYTOCHROME C OXIDASE ASSEMBLY FACTOR 1"/>
    <property type="match status" value="1"/>
</dbReference>
<dbReference type="GO" id="GO:0005743">
    <property type="term" value="C:mitochondrial inner membrane"/>
    <property type="evidence" value="ECO:0007669"/>
    <property type="project" value="TreeGrafter"/>
</dbReference>
<accession>A0A4Y9ZMW1</accession>
<dbReference type="InterPro" id="IPR042432">
    <property type="entry name" value="Coa1_fungi"/>
</dbReference>
<dbReference type="Proteomes" id="UP000298061">
    <property type="component" value="Unassembled WGS sequence"/>
</dbReference>
<proteinExistence type="predicted"/>
<dbReference type="EMBL" id="SFCI01001513">
    <property type="protein sequence ID" value="TFY75590.1"/>
    <property type="molecule type" value="Genomic_DNA"/>
</dbReference>
<evidence type="ECO:0008006" key="4">
    <source>
        <dbReference type="Google" id="ProtNLM"/>
    </source>
</evidence>
<dbReference type="PANTHER" id="PTHR28523:SF1">
    <property type="entry name" value="CYTOCHROME C OXIDASE ASSEMBLY FACTOR 1"/>
    <property type="match status" value="1"/>
</dbReference>
<keyword evidence="1" id="KW-0812">Transmembrane</keyword>
<dbReference type="GO" id="GO:0033617">
    <property type="term" value="P:mitochondrial respiratory chain complex IV assembly"/>
    <property type="evidence" value="ECO:0007669"/>
    <property type="project" value="InterPro"/>
</dbReference>
<comment type="caution">
    <text evidence="2">The sequence shown here is derived from an EMBL/GenBank/DDBJ whole genome shotgun (WGS) entry which is preliminary data.</text>
</comment>
<gene>
    <name evidence="2" type="ORF">EWM64_g8423</name>
</gene>
<dbReference type="OrthoDB" id="2100652at2759"/>